<dbReference type="GO" id="GO:0051539">
    <property type="term" value="F:4 iron, 4 sulfur cluster binding"/>
    <property type="evidence" value="ECO:0007669"/>
    <property type="project" value="TreeGrafter"/>
</dbReference>
<name>A0A377GYL6_9FUSO</name>
<dbReference type="PANTHER" id="PTHR37822:SF2">
    <property type="entry name" value="SPORE PHOTOPRODUCT LYASE"/>
    <property type="match status" value="1"/>
</dbReference>
<dbReference type="Proteomes" id="UP000255328">
    <property type="component" value="Unassembled WGS sequence"/>
</dbReference>
<dbReference type="EMBL" id="UGGU01000003">
    <property type="protein sequence ID" value="STO32025.1"/>
    <property type="molecule type" value="Genomic_DNA"/>
</dbReference>
<feature type="domain" description="Nucleoside phosphorylase" evidence="1">
    <location>
        <begin position="33"/>
        <end position="102"/>
    </location>
</feature>
<dbReference type="AlphaFoldDB" id="A0A377GYL6"/>
<dbReference type="Pfam" id="PF01048">
    <property type="entry name" value="PNP_UDP_1"/>
    <property type="match status" value="1"/>
</dbReference>
<dbReference type="PANTHER" id="PTHR37822">
    <property type="entry name" value="SPORE PHOTOPRODUCT LYASE-RELATED"/>
    <property type="match status" value="1"/>
</dbReference>
<reference evidence="2 3" key="1">
    <citation type="submission" date="2018-06" db="EMBL/GenBank/DDBJ databases">
        <authorList>
            <consortium name="Pathogen Informatics"/>
            <person name="Doyle S."/>
        </authorList>
    </citation>
    <scope>NUCLEOTIDE SEQUENCE [LARGE SCALE GENOMIC DNA]</scope>
    <source>
        <strain evidence="2 3">NCTC10723</strain>
    </source>
</reference>
<sequence length="271" mass="31592">MIYISVALGIEAKPIIKYFNLKRDNGIKKLQVFKNERVTLIITGVGILKSAIALTYIFSQSEIDEDDIFLNIGICGAKSEKYSIGDIVLCNKIINSELEKSYYPDMVFNHSFKEGSLESFNTLVYCEDEVVGDLVDMEGAGLFEATTYFFQSYQLNFIKIVSDYLDREVEQNQVEELILKSLPQIDNWLIEREKFKVEKEMDFTLEEKNMVEELIKNARFTATMENELKSLLLYYKLQGKNINEILEKYRDVEIKDKRDSKKILEEIKEIR</sequence>
<evidence type="ECO:0000313" key="2">
    <source>
        <dbReference type="EMBL" id="STO32025.1"/>
    </source>
</evidence>
<dbReference type="SUPFAM" id="SSF53167">
    <property type="entry name" value="Purine and uridine phosphorylases"/>
    <property type="match status" value="1"/>
</dbReference>
<dbReference type="RefSeq" id="WP_115270849.1">
    <property type="nucleotide sequence ID" value="NZ_CASFEE010000008.1"/>
</dbReference>
<dbReference type="Gene3D" id="3.40.50.1580">
    <property type="entry name" value="Nucleoside phosphorylase domain"/>
    <property type="match status" value="1"/>
</dbReference>
<gene>
    <name evidence="2" type="ORF">NCTC10723_01489</name>
</gene>
<accession>A0A377GYL6</accession>
<dbReference type="GO" id="GO:1904047">
    <property type="term" value="F:S-adenosyl-L-methionine binding"/>
    <property type="evidence" value="ECO:0007669"/>
    <property type="project" value="TreeGrafter"/>
</dbReference>
<dbReference type="GO" id="GO:0003913">
    <property type="term" value="F:DNA photolyase activity"/>
    <property type="evidence" value="ECO:0007669"/>
    <property type="project" value="TreeGrafter"/>
</dbReference>
<organism evidence="2 3">
    <name type="scientific">Fusobacterium necrogenes</name>
    <dbReference type="NCBI Taxonomy" id="858"/>
    <lineage>
        <taxon>Bacteria</taxon>
        <taxon>Fusobacteriati</taxon>
        <taxon>Fusobacteriota</taxon>
        <taxon>Fusobacteriia</taxon>
        <taxon>Fusobacteriales</taxon>
        <taxon>Fusobacteriaceae</taxon>
        <taxon>Fusobacterium</taxon>
    </lineage>
</organism>
<protein>
    <submittedName>
        <fullName evidence="2">Nucleosidase</fullName>
    </submittedName>
</protein>
<dbReference type="GO" id="GO:0009116">
    <property type="term" value="P:nucleoside metabolic process"/>
    <property type="evidence" value="ECO:0007669"/>
    <property type="project" value="InterPro"/>
</dbReference>
<dbReference type="InterPro" id="IPR035994">
    <property type="entry name" value="Nucleoside_phosphorylase_sf"/>
</dbReference>
<keyword evidence="3" id="KW-1185">Reference proteome</keyword>
<proteinExistence type="predicted"/>
<dbReference type="InterPro" id="IPR000845">
    <property type="entry name" value="Nucleoside_phosphorylase_d"/>
</dbReference>
<dbReference type="InterPro" id="IPR049539">
    <property type="entry name" value="SPL"/>
</dbReference>
<evidence type="ECO:0000313" key="3">
    <source>
        <dbReference type="Proteomes" id="UP000255328"/>
    </source>
</evidence>
<dbReference type="OrthoDB" id="21362at2"/>
<evidence type="ECO:0000259" key="1">
    <source>
        <dbReference type="Pfam" id="PF01048"/>
    </source>
</evidence>
<dbReference type="GO" id="GO:0042601">
    <property type="term" value="C:endospore-forming forespore"/>
    <property type="evidence" value="ECO:0007669"/>
    <property type="project" value="TreeGrafter"/>
</dbReference>